<dbReference type="AlphaFoldDB" id="A0A7S8E7Q5"/>
<dbReference type="RefSeq" id="WP_195169961.1">
    <property type="nucleotide sequence ID" value="NZ_CP062983.1"/>
</dbReference>
<dbReference type="CDD" id="cd06173">
    <property type="entry name" value="MFS_MefA_like"/>
    <property type="match status" value="1"/>
</dbReference>
<evidence type="ECO:0000313" key="9">
    <source>
        <dbReference type="Proteomes" id="UP000594468"/>
    </source>
</evidence>
<feature type="transmembrane region" description="Helical" evidence="7">
    <location>
        <begin position="224"/>
        <end position="250"/>
    </location>
</feature>
<evidence type="ECO:0000256" key="6">
    <source>
        <dbReference type="ARBA" id="ARBA00023136"/>
    </source>
</evidence>
<dbReference type="Pfam" id="PF07690">
    <property type="entry name" value="MFS_1"/>
    <property type="match status" value="1"/>
</dbReference>
<dbReference type="Proteomes" id="UP000594468">
    <property type="component" value="Chromosome"/>
</dbReference>
<keyword evidence="4 7" id="KW-0812">Transmembrane</keyword>
<dbReference type="InterPro" id="IPR011701">
    <property type="entry name" value="MFS"/>
</dbReference>
<keyword evidence="9" id="KW-1185">Reference proteome</keyword>
<dbReference type="PANTHER" id="PTHR43266">
    <property type="entry name" value="MACROLIDE-EFFLUX PROTEIN"/>
    <property type="match status" value="1"/>
</dbReference>
<comment type="subcellular location">
    <subcellularLocation>
        <location evidence="1">Cell membrane</location>
        <topology evidence="1">Multi-pass membrane protein</topology>
    </subcellularLocation>
</comment>
<evidence type="ECO:0000256" key="7">
    <source>
        <dbReference type="SAM" id="Phobius"/>
    </source>
</evidence>
<dbReference type="GO" id="GO:0005886">
    <property type="term" value="C:plasma membrane"/>
    <property type="evidence" value="ECO:0007669"/>
    <property type="project" value="UniProtKB-SubCell"/>
</dbReference>
<reference evidence="8 9" key="1">
    <citation type="submission" date="2020-02" db="EMBL/GenBank/DDBJ databases">
        <authorList>
            <person name="Zheng R.K."/>
            <person name="Sun C.M."/>
        </authorList>
    </citation>
    <scope>NUCLEOTIDE SEQUENCE [LARGE SCALE GENOMIC DNA]</scope>
    <source>
        <strain evidence="9">rifampicinis</strain>
    </source>
</reference>
<dbReference type="GO" id="GO:0022857">
    <property type="term" value="F:transmembrane transporter activity"/>
    <property type="evidence" value="ECO:0007669"/>
    <property type="project" value="InterPro"/>
</dbReference>
<feature type="transmembrane region" description="Helical" evidence="7">
    <location>
        <begin position="378"/>
        <end position="400"/>
    </location>
</feature>
<evidence type="ECO:0000256" key="2">
    <source>
        <dbReference type="ARBA" id="ARBA00022448"/>
    </source>
</evidence>
<feature type="transmembrane region" description="Helical" evidence="7">
    <location>
        <begin position="12"/>
        <end position="36"/>
    </location>
</feature>
<keyword evidence="3" id="KW-1003">Cell membrane</keyword>
<protein>
    <submittedName>
        <fullName evidence="8">MFS transporter</fullName>
    </submittedName>
</protein>
<evidence type="ECO:0000256" key="5">
    <source>
        <dbReference type="ARBA" id="ARBA00022989"/>
    </source>
</evidence>
<dbReference type="InterPro" id="IPR036259">
    <property type="entry name" value="MFS_trans_sf"/>
</dbReference>
<accession>A0A7S8E7Q5</accession>
<evidence type="ECO:0000256" key="3">
    <source>
        <dbReference type="ARBA" id="ARBA00022475"/>
    </source>
</evidence>
<keyword evidence="2" id="KW-0813">Transport</keyword>
<feature type="transmembrane region" description="Helical" evidence="7">
    <location>
        <begin position="350"/>
        <end position="372"/>
    </location>
</feature>
<dbReference type="PRINTS" id="PR01988">
    <property type="entry name" value="EXPORTERBACE"/>
</dbReference>
<dbReference type="SUPFAM" id="SSF103473">
    <property type="entry name" value="MFS general substrate transporter"/>
    <property type="match status" value="1"/>
</dbReference>
<dbReference type="Gene3D" id="1.20.1250.20">
    <property type="entry name" value="MFS general substrate transporter like domains"/>
    <property type="match status" value="1"/>
</dbReference>
<feature type="transmembrane region" description="Helical" evidence="7">
    <location>
        <begin position="288"/>
        <end position="308"/>
    </location>
</feature>
<keyword evidence="5 7" id="KW-1133">Transmembrane helix</keyword>
<keyword evidence="6 7" id="KW-0472">Membrane</keyword>
<feature type="transmembrane region" description="Helical" evidence="7">
    <location>
        <begin position="74"/>
        <end position="92"/>
    </location>
</feature>
<dbReference type="PANTHER" id="PTHR43266:SF2">
    <property type="entry name" value="MAJOR FACILITATOR SUPERFAMILY (MFS) PROFILE DOMAIN-CONTAINING PROTEIN"/>
    <property type="match status" value="1"/>
</dbReference>
<feature type="transmembrane region" description="Helical" evidence="7">
    <location>
        <begin position="42"/>
        <end position="67"/>
    </location>
</feature>
<evidence type="ECO:0000313" key="8">
    <source>
        <dbReference type="EMBL" id="QPC81890.1"/>
    </source>
</evidence>
<name>A0A7S8E7Q5_9CHLR</name>
<proteinExistence type="predicted"/>
<dbReference type="KEGG" id="pmet:G4Y79_19695"/>
<organism evidence="8 9">
    <name type="scientific">Phototrophicus methaneseepsis</name>
    <dbReference type="NCBI Taxonomy" id="2710758"/>
    <lineage>
        <taxon>Bacteria</taxon>
        <taxon>Bacillati</taxon>
        <taxon>Chloroflexota</taxon>
        <taxon>Candidatus Thermofontia</taxon>
        <taxon>Phototrophicales</taxon>
        <taxon>Phototrophicaceae</taxon>
        <taxon>Phototrophicus</taxon>
    </lineage>
</organism>
<gene>
    <name evidence="8" type="ORF">G4Y79_19695</name>
</gene>
<sequence length="416" mass="44743">MLATLRQRNFALLWLAGLISLTGNWMLSVALPVAVYEMTGSALAVGGMLLASTLPGILFSSFAGIYVDRWERRRTIVVINLLLAVSILPLLLVRSPEWLWLVYVVSFVQSALGKFFTPAENAMLPLLSDQKLLVSANALNALNNNLARLIGPALGGLVAPLLGLNGVVFIDVVTYVGAAILTAFINVTSHPGKRDLDAALASRSLLKEWVDGIQLIWRKPNMRILFLLNIPPAIGESVMYVLLVPFVTVVLQQESFHVGGLMSAQALGGLTGGMLIGWLSLRMKTSRLLGYSALAFGFVDLALFNYSQFFSGVALAYVLIFLAGPLVVMVGASFHTLIQTEVADSHRGRVYSTITLTRSSFVLVGIALTGLADEALGIVPVINVQAYAYMLVGIGALLLLRERAMNHAPIPAENVG</sequence>
<evidence type="ECO:0000256" key="4">
    <source>
        <dbReference type="ARBA" id="ARBA00022692"/>
    </source>
</evidence>
<feature type="transmembrane region" description="Helical" evidence="7">
    <location>
        <begin position="314"/>
        <end position="338"/>
    </location>
</feature>
<dbReference type="InterPro" id="IPR022324">
    <property type="entry name" value="Bacilysin_exporter_BacE_put"/>
</dbReference>
<dbReference type="EMBL" id="CP062983">
    <property type="protein sequence ID" value="QPC81890.1"/>
    <property type="molecule type" value="Genomic_DNA"/>
</dbReference>
<feature type="transmembrane region" description="Helical" evidence="7">
    <location>
        <begin position="262"/>
        <end position="281"/>
    </location>
</feature>
<evidence type="ECO:0000256" key="1">
    <source>
        <dbReference type="ARBA" id="ARBA00004651"/>
    </source>
</evidence>